<proteinExistence type="predicted"/>
<feature type="region of interest" description="Disordered" evidence="1">
    <location>
        <begin position="32"/>
        <end position="164"/>
    </location>
</feature>
<dbReference type="PANTHER" id="PTHR38479:SF2">
    <property type="entry name" value="WINGED HELIX DNA-BINDING DOMAIN-CONTAINING PROTEIN"/>
    <property type="match status" value="1"/>
</dbReference>
<accession>A0ABY4LAQ1</accession>
<dbReference type="EMBL" id="CP051627">
    <property type="protein sequence ID" value="UPT23298.1"/>
    <property type="molecule type" value="Genomic_DNA"/>
</dbReference>
<evidence type="ECO:0008006" key="4">
    <source>
        <dbReference type="Google" id="ProtNLM"/>
    </source>
</evidence>
<dbReference type="InterPro" id="IPR009351">
    <property type="entry name" value="AlkZ-like"/>
</dbReference>
<organism evidence="2 3">
    <name type="scientific">Thermobifida alba</name>
    <name type="common">Thermomonospora alba</name>
    <dbReference type="NCBI Taxonomy" id="53522"/>
    <lineage>
        <taxon>Bacteria</taxon>
        <taxon>Bacillati</taxon>
        <taxon>Actinomycetota</taxon>
        <taxon>Actinomycetes</taxon>
        <taxon>Streptosporangiales</taxon>
        <taxon>Nocardiopsidaceae</taxon>
        <taxon>Thermobifida</taxon>
    </lineage>
</organism>
<keyword evidence="3" id="KW-1185">Reference proteome</keyword>
<reference evidence="2 3" key="1">
    <citation type="submission" date="2020-04" db="EMBL/GenBank/DDBJ databases">
        <title>Thermobifida alba genome sequencing and assembly.</title>
        <authorList>
            <person name="Luzics S."/>
            <person name="Horvath B."/>
            <person name="Nagy I."/>
            <person name="Toth A."/>
            <person name="Nagy I."/>
            <person name="Kukolya J."/>
        </authorList>
    </citation>
    <scope>NUCLEOTIDE SEQUENCE [LARGE SCALE GENOMIC DNA]</scope>
    <source>
        <strain evidence="2 3">DSM 43795</strain>
    </source>
</reference>
<name>A0ABY4LAQ1_THEAE</name>
<evidence type="ECO:0000313" key="2">
    <source>
        <dbReference type="EMBL" id="UPT23298.1"/>
    </source>
</evidence>
<evidence type="ECO:0000313" key="3">
    <source>
        <dbReference type="Proteomes" id="UP000832041"/>
    </source>
</evidence>
<gene>
    <name evidence="2" type="ORF">FOF52_03100</name>
</gene>
<dbReference type="PANTHER" id="PTHR38479">
    <property type="entry name" value="LMO0824 PROTEIN"/>
    <property type="match status" value="1"/>
</dbReference>
<protein>
    <recommendedName>
        <fullName evidence="4">Winged helix DNA-binding domain-containing protein</fullName>
    </recommendedName>
</protein>
<feature type="compositionally biased region" description="Basic and acidic residues" evidence="1">
    <location>
        <begin position="70"/>
        <end position="80"/>
    </location>
</feature>
<dbReference type="Pfam" id="PF06224">
    <property type="entry name" value="AlkZ-like"/>
    <property type="match status" value="1"/>
</dbReference>
<dbReference type="Proteomes" id="UP000832041">
    <property type="component" value="Chromosome"/>
</dbReference>
<feature type="compositionally biased region" description="Low complexity" evidence="1">
    <location>
        <begin position="92"/>
        <end position="105"/>
    </location>
</feature>
<feature type="compositionally biased region" description="Pro residues" evidence="1">
    <location>
        <begin position="106"/>
        <end position="117"/>
    </location>
</feature>
<sequence length="534" mass="57782">MTLREFYSELVEQYRVERNEGRADGLYGLLRPGPAPVARHRNRSGVPAPRSFRSPREPPCCPVGPAPRLIEPRRLLRPDRPTPSGRARRAPASHARADTAAESPSAAPPATAPPPSPRRGSPPEGRTGRARPAGHGSPGVSERGCRVSRPQNTRTPIPSKGDDDVKVTRDQVLAWRLRRQFVDPRGDAAAAEVIGRLCGVQAQVASAAETAVGARQRTPATAGIGRGLADGSLLRIWAMRGTLHLLRSAEAPAYLSLIAAARTWTKPVWQRHFGATPQDVAALADAVTEILDGRALTREELVAELLADRRFHGMAEQLRSGWGALLKPLAWQGVLCHAPGQGSRTVFARPADLVPHWRGLPEPDAAAPVVIAAYLGAHGPATPEAFDAWLTRNSLRKTLLRRWFEDMGEHLTRVEADGRSAYLLAEHADELADGTPSRSVRLLGAFDQYVLGPGTKDTWILPAEHRSRVSRRAGWISPVVVVGGRIRGVWELADDEVVVSLFPGAEPPPEEELAAEAAHLARISGRDGLRVRTA</sequence>
<evidence type="ECO:0000256" key="1">
    <source>
        <dbReference type="SAM" id="MobiDB-lite"/>
    </source>
</evidence>